<proteinExistence type="predicted"/>
<dbReference type="PROSITE" id="PS51186">
    <property type="entry name" value="GNAT"/>
    <property type="match status" value="1"/>
</dbReference>
<dbReference type="PANTHER" id="PTHR42919">
    <property type="entry name" value="N-ALPHA-ACETYLTRANSFERASE"/>
    <property type="match status" value="1"/>
</dbReference>
<dbReference type="InterPro" id="IPR016181">
    <property type="entry name" value="Acyl_CoA_acyltransferase"/>
</dbReference>
<dbReference type="PANTHER" id="PTHR42919:SF8">
    <property type="entry name" value="N-ALPHA-ACETYLTRANSFERASE 50"/>
    <property type="match status" value="1"/>
</dbReference>
<dbReference type="Pfam" id="PF00583">
    <property type="entry name" value="Acetyltransf_1"/>
    <property type="match status" value="1"/>
</dbReference>
<evidence type="ECO:0000256" key="1">
    <source>
        <dbReference type="ARBA" id="ARBA00022679"/>
    </source>
</evidence>
<feature type="domain" description="N-acetyltransferase" evidence="3">
    <location>
        <begin position="3"/>
        <end position="151"/>
    </location>
</feature>
<dbReference type="CDD" id="cd04301">
    <property type="entry name" value="NAT_SF"/>
    <property type="match status" value="1"/>
</dbReference>
<organism evidence="4 5">
    <name type="scientific">Vairimorpha necatrix</name>
    <dbReference type="NCBI Taxonomy" id="6039"/>
    <lineage>
        <taxon>Eukaryota</taxon>
        <taxon>Fungi</taxon>
        <taxon>Fungi incertae sedis</taxon>
        <taxon>Microsporidia</taxon>
        <taxon>Nosematidae</taxon>
        <taxon>Vairimorpha</taxon>
    </lineage>
</organism>
<dbReference type="InterPro" id="IPR051556">
    <property type="entry name" value="N-term/lysine_N-AcTrnsfr"/>
</dbReference>
<evidence type="ECO:0000259" key="3">
    <source>
        <dbReference type="PROSITE" id="PS51186"/>
    </source>
</evidence>
<dbReference type="Gene3D" id="3.40.630.30">
    <property type="match status" value="1"/>
</dbReference>
<evidence type="ECO:0000313" key="4">
    <source>
        <dbReference type="EMBL" id="WUR03196.1"/>
    </source>
</evidence>
<evidence type="ECO:0000313" key="5">
    <source>
        <dbReference type="Proteomes" id="UP001334084"/>
    </source>
</evidence>
<gene>
    <name evidence="4" type="ORF">VNE69_04025</name>
</gene>
<dbReference type="RefSeq" id="XP_065329341.1">
    <property type="nucleotide sequence ID" value="XM_065473269.1"/>
</dbReference>
<dbReference type="AlphaFoldDB" id="A0AAX4JBF4"/>
<keyword evidence="2" id="KW-0012">Acyltransferase</keyword>
<evidence type="ECO:0000256" key="2">
    <source>
        <dbReference type="ARBA" id="ARBA00023315"/>
    </source>
</evidence>
<protein>
    <submittedName>
        <fullName evidence="4">N-alpha-acetlytransferase</fullName>
    </submittedName>
</protein>
<accession>A0AAX4JBF4</accession>
<reference evidence="4" key="1">
    <citation type="journal article" date="2024" name="BMC Genomics">
        <title>Functional annotation of a divergent genome using sequence and structure-based similarity.</title>
        <authorList>
            <person name="Svedberg D."/>
            <person name="Winiger R.R."/>
            <person name="Berg A."/>
            <person name="Sharma H."/>
            <person name="Tellgren-Roth C."/>
            <person name="Debrunner-Vossbrinck B.A."/>
            <person name="Vossbrinck C.R."/>
            <person name="Barandun J."/>
        </authorList>
    </citation>
    <scope>NUCLEOTIDE SEQUENCE</scope>
    <source>
        <strain evidence="4">Illinois isolate</strain>
    </source>
</reference>
<sequence>MFIKFRKMILSDINNVINLINRNLEENLVPLIFLNDLFDTSGRFHYVCLHNNKVIGNISCTIQDTREHDTVLQCHVLCVDFPYRTNGIGTRLMEIVKEEATSLNIRSISLYVRSSNLQAKEFYIKQGFEIIKEVSYYENGALALLMKYTNLNI</sequence>
<dbReference type="KEGG" id="vnx:VNE69_04025"/>
<dbReference type="SUPFAM" id="SSF55729">
    <property type="entry name" value="Acyl-CoA N-acyltransferases (Nat)"/>
    <property type="match status" value="1"/>
</dbReference>
<keyword evidence="5" id="KW-1185">Reference proteome</keyword>
<dbReference type="GO" id="GO:0016747">
    <property type="term" value="F:acyltransferase activity, transferring groups other than amino-acyl groups"/>
    <property type="evidence" value="ECO:0007669"/>
    <property type="project" value="InterPro"/>
</dbReference>
<name>A0AAX4JBF4_9MICR</name>
<keyword evidence="1" id="KW-0808">Transferase</keyword>
<dbReference type="GeneID" id="90541015"/>
<dbReference type="InterPro" id="IPR000182">
    <property type="entry name" value="GNAT_dom"/>
</dbReference>
<dbReference type="Proteomes" id="UP001334084">
    <property type="component" value="Chromosome 4"/>
</dbReference>
<dbReference type="EMBL" id="CP142729">
    <property type="protein sequence ID" value="WUR03196.1"/>
    <property type="molecule type" value="Genomic_DNA"/>
</dbReference>